<dbReference type="Proteomes" id="UP000019376">
    <property type="component" value="Unassembled WGS sequence"/>
</dbReference>
<evidence type="ECO:0000313" key="3">
    <source>
        <dbReference type="Proteomes" id="UP000019376"/>
    </source>
</evidence>
<feature type="compositionally biased region" description="Polar residues" evidence="1">
    <location>
        <begin position="1"/>
        <end position="12"/>
    </location>
</feature>
<dbReference type="AlphaFoldDB" id="S7Z816"/>
<feature type="region of interest" description="Disordered" evidence="1">
    <location>
        <begin position="60"/>
        <end position="92"/>
    </location>
</feature>
<name>S7Z816_PENO1</name>
<evidence type="ECO:0000256" key="1">
    <source>
        <dbReference type="SAM" id="MobiDB-lite"/>
    </source>
</evidence>
<feature type="region of interest" description="Disordered" evidence="1">
    <location>
        <begin position="1"/>
        <end position="25"/>
    </location>
</feature>
<dbReference type="EMBL" id="KB644409">
    <property type="protein sequence ID" value="EPS26730.1"/>
    <property type="molecule type" value="Genomic_DNA"/>
</dbReference>
<accession>S7Z816</accession>
<keyword evidence="3" id="KW-1185">Reference proteome</keyword>
<organism evidence="2 3">
    <name type="scientific">Penicillium oxalicum (strain 114-2 / CGMCC 5302)</name>
    <name type="common">Penicillium decumbens</name>
    <dbReference type="NCBI Taxonomy" id="933388"/>
    <lineage>
        <taxon>Eukaryota</taxon>
        <taxon>Fungi</taxon>
        <taxon>Dikarya</taxon>
        <taxon>Ascomycota</taxon>
        <taxon>Pezizomycotina</taxon>
        <taxon>Eurotiomycetes</taxon>
        <taxon>Eurotiomycetidae</taxon>
        <taxon>Eurotiales</taxon>
        <taxon>Aspergillaceae</taxon>
        <taxon>Penicillium</taxon>
    </lineage>
</organism>
<gene>
    <name evidence="2" type="ORF">PDE_01668</name>
</gene>
<sequence>MQYEPQISTTLKTKTHPPNPPHGQSYEGFISVLEKLEAHTVTPMDHRFFFHRHPIHRPVTSQVSIGGSGGNPRPSLDNALFQKRDSYSIEKD</sequence>
<evidence type="ECO:0000313" key="2">
    <source>
        <dbReference type="EMBL" id="EPS26730.1"/>
    </source>
</evidence>
<reference evidence="2 3" key="1">
    <citation type="journal article" date="2013" name="PLoS ONE">
        <title>Genomic and secretomic analyses reveal unique features of the lignocellulolytic enzyme system of Penicillium decumbens.</title>
        <authorList>
            <person name="Liu G."/>
            <person name="Zhang L."/>
            <person name="Wei X."/>
            <person name="Zou G."/>
            <person name="Qin Y."/>
            <person name="Ma L."/>
            <person name="Li J."/>
            <person name="Zheng H."/>
            <person name="Wang S."/>
            <person name="Wang C."/>
            <person name="Xun L."/>
            <person name="Zhao G.-P."/>
            <person name="Zhou Z."/>
            <person name="Qu Y."/>
        </authorList>
    </citation>
    <scope>NUCLEOTIDE SEQUENCE [LARGE SCALE GENOMIC DNA]</scope>
    <source>
        <strain evidence="3">114-2 / CGMCC 5302</strain>
    </source>
</reference>
<protein>
    <submittedName>
        <fullName evidence="2">Uncharacterized protein</fullName>
    </submittedName>
</protein>
<feature type="compositionally biased region" description="Basic and acidic residues" evidence="1">
    <location>
        <begin position="82"/>
        <end position="92"/>
    </location>
</feature>
<proteinExistence type="predicted"/>
<dbReference type="HOGENOM" id="CLU_2413994_0_0_1"/>